<dbReference type="InterPro" id="IPR054402">
    <property type="entry name" value="Tt1218-like_dom"/>
</dbReference>
<evidence type="ECO:0000313" key="2">
    <source>
        <dbReference type="EMBL" id="MBK6008461.1"/>
    </source>
</evidence>
<dbReference type="InterPro" id="IPR013362">
    <property type="entry name" value="Pilus_4_PilV"/>
</dbReference>
<evidence type="ECO:0000259" key="1">
    <source>
        <dbReference type="Pfam" id="PF22150"/>
    </source>
</evidence>
<keyword evidence="3" id="KW-1185">Reference proteome</keyword>
<dbReference type="InterPro" id="IPR012902">
    <property type="entry name" value="N_methyl_site"/>
</dbReference>
<organism evidence="2 3">
    <name type="scientific">Ramlibacter ginsenosidimutans</name>
    <dbReference type="NCBI Taxonomy" id="502333"/>
    <lineage>
        <taxon>Bacteria</taxon>
        <taxon>Pseudomonadati</taxon>
        <taxon>Pseudomonadota</taxon>
        <taxon>Betaproteobacteria</taxon>
        <taxon>Burkholderiales</taxon>
        <taxon>Comamonadaceae</taxon>
        <taxon>Ramlibacter</taxon>
    </lineage>
</organism>
<sequence>MKRPQPRHRLRAARRQAGFSMLEVMVALLLVAMALLGQARLLAGSVRLAKGADNRMQAVLLSAELGERMENNRDAARSGAYVQAAGSTPATMQVDCNSFPCTATELASFDLAVWEARAAAVLPGATWELDQDATDTSRYTIILTWQERVTQADRITYATSGTTETLSLTTIKELAQ</sequence>
<dbReference type="AlphaFoldDB" id="A0A934TWN5"/>
<dbReference type="RefSeq" id="WP_201175817.1">
    <property type="nucleotide sequence ID" value="NZ_JAEPWM010000010.1"/>
</dbReference>
<reference evidence="2" key="1">
    <citation type="journal article" date="2012" name="J. Microbiol. Biotechnol.">
        <title>Ramlibacter ginsenosidimutans sp. nov., with ginsenoside-converting activity.</title>
        <authorList>
            <person name="Wang L."/>
            <person name="An D.S."/>
            <person name="Kim S.G."/>
            <person name="Jin F.X."/>
            <person name="Kim S.C."/>
            <person name="Lee S.T."/>
            <person name="Im W.T."/>
        </authorList>
    </citation>
    <scope>NUCLEOTIDE SEQUENCE</scope>
    <source>
        <strain evidence="2">KACC 17527</strain>
    </source>
</reference>
<dbReference type="NCBIfam" id="TIGR02532">
    <property type="entry name" value="IV_pilin_GFxxxE"/>
    <property type="match status" value="1"/>
</dbReference>
<dbReference type="NCBIfam" id="TIGR02523">
    <property type="entry name" value="type_IV_pilV"/>
    <property type="match status" value="1"/>
</dbReference>
<feature type="domain" description="Type IV pilin Tt1218-like" evidence="1">
    <location>
        <begin position="49"/>
        <end position="111"/>
    </location>
</feature>
<proteinExistence type="predicted"/>
<accession>A0A934TWN5</accession>
<evidence type="ECO:0000313" key="3">
    <source>
        <dbReference type="Proteomes" id="UP000630528"/>
    </source>
</evidence>
<gene>
    <name evidence="2" type="primary">pilV</name>
    <name evidence="2" type="ORF">JJB11_20355</name>
</gene>
<name>A0A934TWN5_9BURK</name>
<comment type="caution">
    <text evidence="2">The sequence shown here is derived from an EMBL/GenBank/DDBJ whole genome shotgun (WGS) entry which is preliminary data.</text>
</comment>
<dbReference type="Proteomes" id="UP000630528">
    <property type="component" value="Unassembled WGS sequence"/>
</dbReference>
<protein>
    <submittedName>
        <fullName evidence="2">Type IV pilus modification protein PilV</fullName>
    </submittedName>
</protein>
<dbReference type="Pfam" id="PF07963">
    <property type="entry name" value="N_methyl"/>
    <property type="match status" value="1"/>
</dbReference>
<dbReference type="Pfam" id="PF22150">
    <property type="entry name" value="Tt1218-like"/>
    <property type="match status" value="1"/>
</dbReference>
<reference evidence="2" key="2">
    <citation type="submission" date="2021-01" db="EMBL/GenBank/DDBJ databases">
        <authorList>
            <person name="Kang M."/>
        </authorList>
    </citation>
    <scope>NUCLEOTIDE SEQUENCE</scope>
    <source>
        <strain evidence="2">KACC 17527</strain>
    </source>
</reference>
<dbReference type="EMBL" id="JAEPWM010000010">
    <property type="protein sequence ID" value="MBK6008461.1"/>
    <property type="molecule type" value="Genomic_DNA"/>
</dbReference>